<dbReference type="HOGENOM" id="CLU_2963792_0_0_1"/>
<dbReference type="Proteomes" id="UP000015104">
    <property type="component" value="Unassembled WGS sequence"/>
</dbReference>
<sequence>MYLNYGSLGRKQRLFHVGTLSQLALITWLTRLIEHWFGIENFTIIEQVLVKSSCSLYIS</sequence>
<evidence type="ECO:0000313" key="1">
    <source>
        <dbReference type="EnsemblMetazoa" id="tetur12g00200.1"/>
    </source>
</evidence>
<dbReference type="EMBL" id="CAEY01000109">
    <property type="status" value="NOT_ANNOTATED_CDS"/>
    <property type="molecule type" value="Genomic_DNA"/>
</dbReference>
<evidence type="ECO:0000313" key="2">
    <source>
        <dbReference type="Proteomes" id="UP000015104"/>
    </source>
</evidence>
<keyword evidence="2" id="KW-1185">Reference proteome</keyword>
<accession>T1KI62</accession>
<protein>
    <submittedName>
        <fullName evidence="1">Uncharacterized protein</fullName>
    </submittedName>
</protein>
<reference evidence="2" key="1">
    <citation type="submission" date="2011-08" db="EMBL/GenBank/DDBJ databases">
        <authorList>
            <person name="Rombauts S."/>
        </authorList>
    </citation>
    <scope>NUCLEOTIDE SEQUENCE</scope>
    <source>
        <strain evidence="2">London</strain>
    </source>
</reference>
<dbReference type="EnsemblMetazoa" id="tetur12g00200.1">
    <property type="protein sequence ID" value="tetur12g00200.1"/>
    <property type="gene ID" value="tetur12g00200"/>
</dbReference>
<organism evidence="1 2">
    <name type="scientific">Tetranychus urticae</name>
    <name type="common">Two-spotted spider mite</name>
    <dbReference type="NCBI Taxonomy" id="32264"/>
    <lineage>
        <taxon>Eukaryota</taxon>
        <taxon>Metazoa</taxon>
        <taxon>Ecdysozoa</taxon>
        <taxon>Arthropoda</taxon>
        <taxon>Chelicerata</taxon>
        <taxon>Arachnida</taxon>
        <taxon>Acari</taxon>
        <taxon>Acariformes</taxon>
        <taxon>Trombidiformes</taxon>
        <taxon>Prostigmata</taxon>
        <taxon>Eleutherengona</taxon>
        <taxon>Raphignathae</taxon>
        <taxon>Tetranychoidea</taxon>
        <taxon>Tetranychidae</taxon>
        <taxon>Tetranychus</taxon>
    </lineage>
</organism>
<dbReference type="AlphaFoldDB" id="T1KI62"/>
<proteinExistence type="predicted"/>
<reference evidence="1" key="2">
    <citation type="submission" date="2015-06" db="UniProtKB">
        <authorList>
            <consortium name="EnsemblMetazoa"/>
        </authorList>
    </citation>
    <scope>IDENTIFICATION</scope>
</reference>
<name>T1KI62_TETUR</name>